<keyword evidence="8 14" id="KW-0067">ATP-binding</keyword>
<protein>
    <recommendedName>
        <fullName evidence="14 15">Reverse gyrase</fullName>
        <ecNumber evidence="14">5.6.2.-</ecNumber>
    </recommendedName>
</protein>
<comment type="miscellaneous">
    <text evidence="14">This enzyme is the only unique feature of hyperthermophilic bacteria/archaea known and seems to be essential for adaptation to life at high temperatures. It may play a role in stabilization of DNA at high temperatures.</text>
</comment>
<dbReference type="SMART" id="SM00487">
    <property type="entry name" value="DEXDc"/>
    <property type="match status" value="1"/>
</dbReference>
<dbReference type="InterPro" id="IPR023405">
    <property type="entry name" value="Topo_IA_core_domain"/>
</dbReference>
<dbReference type="InterPro" id="IPR014001">
    <property type="entry name" value="Helicase_ATP-bd"/>
</dbReference>
<dbReference type="NCBIfam" id="TIGR01054">
    <property type="entry name" value="rgy"/>
    <property type="match status" value="1"/>
</dbReference>
<evidence type="ECO:0000256" key="9">
    <source>
        <dbReference type="ARBA" id="ARBA00023029"/>
    </source>
</evidence>
<dbReference type="CDD" id="cd18798">
    <property type="entry name" value="SF2_C_reverse_gyrase"/>
    <property type="match status" value="1"/>
</dbReference>
<name>A0ABD4Z7F5_9CREN</name>
<evidence type="ECO:0000256" key="12">
    <source>
        <dbReference type="ARBA" id="ARBA00043976"/>
    </source>
</evidence>
<comment type="similarity">
    <text evidence="14">In the C-terminal section; belongs to the type IA topoisomerase family.</text>
</comment>
<dbReference type="CDD" id="cd17924">
    <property type="entry name" value="DDXDc_reverse_gyrase"/>
    <property type="match status" value="1"/>
</dbReference>
<dbReference type="GO" id="GO:0160097">
    <property type="term" value="F:reverse gyrase activity"/>
    <property type="evidence" value="ECO:0007669"/>
    <property type="project" value="UniProtKB-UniRule"/>
</dbReference>
<dbReference type="PROSITE" id="PS50880">
    <property type="entry name" value="TOPRIM"/>
    <property type="match status" value="1"/>
</dbReference>
<evidence type="ECO:0000256" key="14">
    <source>
        <dbReference type="HAMAP-Rule" id="MF_01125"/>
    </source>
</evidence>
<comment type="similarity">
    <text evidence="12 14">In the N-terminal section; belongs to the DEAD box helicase family. DDVD subfamily.</text>
</comment>
<feature type="region of interest" description="Topoisomerase I" evidence="14">
    <location>
        <begin position="664"/>
        <end position="1328"/>
    </location>
</feature>
<keyword evidence="6 14" id="KW-0863">Zinc-finger</keyword>
<dbReference type="GO" id="GO:0006260">
    <property type="term" value="P:DNA replication"/>
    <property type="evidence" value="ECO:0007669"/>
    <property type="project" value="UniProtKB-UniRule"/>
</dbReference>
<feature type="active site" description="O-(5'-phospho-DNA)-tyrosine intermediate" evidence="14">
    <location>
        <position position="1003"/>
    </location>
</feature>
<keyword evidence="14 20" id="KW-0378">Hydrolase</keyword>
<keyword evidence="7 14" id="KW-0862">Zinc</keyword>
<dbReference type="InterPro" id="IPR013824">
    <property type="entry name" value="Topo_IA_cen_sub1"/>
</dbReference>
<evidence type="ECO:0000256" key="5">
    <source>
        <dbReference type="ARBA" id="ARBA00022741"/>
    </source>
</evidence>
<dbReference type="PROSITE" id="PS51192">
    <property type="entry name" value="HELICASE_ATP_BIND_1"/>
    <property type="match status" value="1"/>
</dbReference>
<dbReference type="PROSITE" id="PS52039">
    <property type="entry name" value="TOPO_IA_2"/>
    <property type="match status" value="1"/>
</dbReference>
<dbReference type="PROSITE" id="PS52036">
    <property type="entry name" value="ZF_RG_N"/>
    <property type="match status" value="1"/>
</dbReference>
<evidence type="ECO:0000256" key="2">
    <source>
        <dbReference type="ARBA" id="ARBA00011245"/>
    </source>
</evidence>
<feature type="domain" description="Toprim" evidence="16">
    <location>
        <begin position="668"/>
        <end position="832"/>
    </location>
</feature>
<dbReference type="GO" id="GO:0008094">
    <property type="term" value="F:ATP-dependent activity, acting on DNA"/>
    <property type="evidence" value="ECO:0007669"/>
    <property type="project" value="UniProtKB-UniRule"/>
</dbReference>
<dbReference type="SMART" id="SM00436">
    <property type="entry name" value="TOP1Bc"/>
    <property type="match status" value="1"/>
</dbReference>
<dbReference type="Gene3D" id="3.40.50.140">
    <property type="match status" value="1"/>
</dbReference>
<dbReference type="InterPro" id="IPR013826">
    <property type="entry name" value="Topo_IA_cen_sub3"/>
</dbReference>
<dbReference type="CDD" id="cd00186">
    <property type="entry name" value="TOP1Ac"/>
    <property type="match status" value="1"/>
</dbReference>
<dbReference type="PANTHER" id="PTHR43505:SF1">
    <property type="entry name" value="REVERSE GYRASE"/>
    <property type="match status" value="1"/>
</dbReference>
<evidence type="ECO:0000256" key="6">
    <source>
        <dbReference type="ARBA" id="ARBA00022771"/>
    </source>
</evidence>
<dbReference type="InterPro" id="IPR003601">
    <property type="entry name" value="Topo_IA_2"/>
</dbReference>
<keyword evidence="3 14" id="KW-0963">Cytoplasm</keyword>
<evidence type="ECO:0000256" key="13">
    <source>
        <dbReference type="ARBA" id="ARBA00049360"/>
    </source>
</evidence>
<dbReference type="GO" id="GO:0005737">
    <property type="term" value="C:cytoplasm"/>
    <property type="evidence" value="ECO:0007669"/>
    <property type="project" value="UniProtKB-SubCell"/>
</dbReference>
<evidence type="ECO:0000256" key="8">
    <source>
        <dbReference type="ARBA" id="ARBA00022840"/>
    </source>
</evidence>
<proteinExistence type="inferred from homology"/>
<evidence type="ECO:0000256" key="10">
    <source>
        <dbReference type="ARBA" id="ARBA00023125"/>
    </source>
</evidence>
<reference evidence="20 21" key="1">
    <citation type="submission" date="2023-05" db="EMBL/GenBank/DDBJ databases">
        <title>A new hyperthermophilic archaea 'Ignisphaera cupida' sp. nov. and description of the family 'Ignisphaeraceae' fam. nov.</title>
        <authorList>
            <person name="Podosokorskaya O.A."/>
            <person name="Elcheninov A.G."/>
            <person name="Klukina A."/>
            <person name="Merkel A.Y."/>
        </authorList>
    </citation>
    <scope>NUCLEOTIDE SEQUENCE [LARGE SCALE GENOMIC DNA]</scope>
    <source>
        <strain evidence="20 21">4213-co</strain>
    </source>
</reference>
<dbReference type="Gene3D" id="1.10.460.10">
    <property type="entry name" value="Topoisomerase I, domain 2"/>
    <property type="match status" value="1"/>
</dbReference>
<keyword evidence="21" id="KW-1185">Reference proteome</keyword>
<sequence>MNFIQSRNVAQNVSSLNKFMFPHSRYMSLCINCSGPVDDVRALNRNACEKCMNVKDVVNVSSIRDLLKYLNSPSKKVLDLVKIEEFVNDFIEFFRKAVGDYPWNLQISWAYRVAQNISFAMIAPTGVGKTTFGLVMSLFLSYKFNKKVYVVVPTSILVEHYYKRIQELSNNLGIVVETVAIHSKISAKRRMELENIVMDGKFDILITTSNYLQRNFADVFKPLIEKGFVFHFIFVDDVDAVMKGSKAIEYILTLLGFSQEDMQIGYKLSSLKIKQLRCLSQKERVEECKEGDTPVDELIRKYQDHIAKKREGAGILIVSSATGRARGRRIKLFKELLGFAIGSSVELYRNIVDVYIPVSSYEQAVEEMANIIKKLGHGGLVFVPLDKGVEEAQKLVQELRNRGIEADIVVSKKSKALKEFVEGKLHVVVGVATYYGLLVRGIDLPEIIRYAIFFGVPRHKISITKIEYNPNTLLRALSVLIDVVDEKNRNNILNQILILRRIIRRTSPYVLRDIVESIEKGVYDEKNEIVKTLLKIYDYVSSLLKQNEIIEKLKKSSTITIQEENGQLYMLLPDAPTYIQASGRTSRLYIGGITRGLSIIISDDARLVNGLEKRLRLYIEDFKLYRVDEVDLEKELQKINEDRDIVKMIKSGNIPTHLLGRREELIKTALFIVESPNKARTIASFFGKPAARDYGTLRVYEVNVGKMHLLITASGGHIFELVEEELSPESIYGVEKRIYDNVKIFVPRYDYIKRCMVCGNQFVKGDRCPVCGSSEYKSSKDVVESLQKIALEVDEVIIATDPDSEGEKIAYDIAVALAPYAKSIKRAEFHEVTRKAILQALENLREINLQLVEAQITRRVEDRWLGFSLSEYVTKLYGTINKKEKLDRRYSAGRVQTPVLGKVIETLINRLNTLRRSKLIKVSNLQFEVPLEVFASAGVEQPIRSSDIEIILHYINSYKDVIYPLPPFTTDEMLAEAQRVLRINSVEAMQIAQNLFELGFITYHRTDSTRVSTAGMAIAREYLASQIGDEVNNVFVPRSWGEGGAHEAIRPTRPIDANRLRELIAEGVIETPITLTQAHYKLYDLIFRRFIASQMKQATVERTVFLVEIMCKGKKVLETTIEVITNIVDPGFTLYYSIAPVLSLPKTDLVMKPSKVRLVEMSDVKLPTQGDVIKWMKNVGIGRPSTYAKIIDTIQKRRYVYVIGKNQYLVPSLTGVIVYGLLAGNNFPEGKHDINVFIEKFVQKYPFLFKEVKKEEIVEYVKEAMKKATDVIAEMVSTTRTKLLYDKMEEIENGKIDYRVIINELFNEICTKVIPMIYEPGKVKEVCM</sequence>
<dbReference type="GO" id="GO:0006265">
    <property type="term" value="P:DNA topological change"/>
    <property type="evidence" value="ECO:0007669"/>
    <property type="project" value="UniProtKB-UniRule"/>
</dbReference>
<evidence type="ECO:0000256" key="15">
    <source>
        <dbReference type="RuleBase" id="RU004026"/>
    </source>
</evidence>
<dbReference type="GO" id="GO:0016787">
    <property type="term" value="F:hydrolase activity"/>
    <property type="evidence" value="ECO:0007669"/>
    <property type="project" value="UniProtKB-KW"/>
</dbReference>
<evidence type="ECO:0000256" key="4">
    <source>
        <dbReference type="ARBA" id="ARBA00022723"/>
    </source>
</evidence>
<keyword evidence="4 14" id="KW-0479">Metal-binding</keyword>
<dbReference type="InterPro" id="IPR040569">
    <property type="entry name" value="Znf_Rg"/>
</dbReference>
<dbReference type="GO" id="GO:0005524">
    <property type="term" value="F:ATP binding"/>
    <property type="evidence" value="ECO:0007669"/>
    <property type="project" value="UniProtKB-UniRule"/>
</dbReference>
<feature type="domain" description="RG N-terminal-type" evidence="18">
    <location>
        <begin position="20"/>
        <end position="59"/>
    </location>
</feature>
<dbReference type="Gene3D" id="3.40.50.300">
    <property type="entry name" value="P-loop containing nucleotide triphosphate hydrolases"/>
    <property type="match status" value="3"/>
</dbReference>
<dbReference type="EMBL" id="JASNVW010000004">
    <property type="protein sequence ID" value="MDK6029064.1"/>
    <property type="molecule type" value="Genomic_DNA"/>
</dbReference>
<gene>
    <name evidence="14 20" type="primary">rgy</name>
    <name evidence="20" type="ORF">QPL79_06780</name>
</gene>
<dbReference type="PROSITE" id="PS52037">
    <property type="entry name" value="ZF_RG_C"/>
    <property type="match status" value="1"/>
</dbReference>
<comment type="subunit">
    <text evidence="2 14">Monomer.</text>
</comment>
<keyword evidence="5 14" id="KW-0547">Nucleotide-binding</keyword>
<comment type="function">
    <text evidence="15">Modifies the topological state of DNA by introducing positive supercoils in an ATP-dependent process, increasing the linking number in steps of +1. Binds to single-stranded DNA, transiently cleaves and then rejoins the ends, introducing a positive supercoil in the process. The scissile phosphodiester is attacked by the catalytic tyrosine of the enzyme, resulting in the formation of a DNA-(5'-phosphotyrosyl)-enzyme intermediate. Involved in rewinding DNA strands in regions of the chromosome that have opened up to allow replication, transcription, DNA repair and/or for DNA protection.</text>
</comment>
<organism evidence="20 21">
    <name type="scientific">Ignisphaera cupida</name>
    <dbReference type="NCBI Taxonomy" id="3050454"/>
    <lineage>
        <taxon>Archaea</taxon>
        <taxon>Thermoproteota</taxon>
        <taxon>Thermoprotei</taxon>
        <taxon>Desulfurococcales</taxon>
        <taxon>Desulfurococcaceae</taxon>
        <taxon>Ignisphaera</taxon>
    </lineage>
</organism>
<evidence type="ECO:0000256" key="3">
    <source>
        <dbReference type="ARBA" id="ARBA00022490"/>
    </source>
</evidence>
<dbReference type="PRINTS" id="PR00417">
    <property type="entry name" value="PRTPISMRASEI"/>
</dbReference>
<comment type="domain">
    <text evidence="14">Introduction of positive supercoils requires the cooperation of both domains. The helicase-like domain probably does not directly unwind DNA, but more likely acts by driving ATP-dependent conformational changes within the whole enzyme. A beta hairpin in the 'latch' region of the N-terminal domain plays a regulatory role in the enzyme, repressing topoisomerase activity in the absence of ATP and preventing the enzyme from acting as an ATP-independent relaxing enzyme; it also helps to coordinate nucleotide hydrolysis by the ATPase domain with the supercoiling activity of the topoisomerase domain.</text>
</comment>
<comment type="cofactor">
    <cofactor evidence="14">
        <name>Zn(2+)</name>
        <dbReference type="ChEBI" id="CHEBI:29105"/>
    </cofactor>
    <text evidence="14">Binds 1 or 2 zinc ions per subunit.</text>
</comment>
<dbReference type="RefSeq" id="WP_285274051.1">
    <property type="nucleotide sequence ID" value="NZ_JASNVW010000004.1"/>
</dbReference>
<evidence type="ECO:0000259" key="17">
    <source>
        <dbReference type="PROSITE" id="PS51192"/>
    </source>
</evidence>
<accession>A0ABD4Z7F5</accession>
<dbReference type="GO" id="GO:0008270">
    <property type="term" value="F:zinc ion binding"/>
    <property type="evidence" value="ECO:0007669"/>
    <property type="project" value="UniProtKB-UniRule"/>
</dbReference>
<dbReference type="InterPro" id="IPR005736">
    <property type="entry name" value="Reverse_gyrase"/>
</dbReference>
<dbReference type="PANTHER" id="PTHR43505">
    <property type="entry name" value="REVERSE GYRASE"/>
    <property type="match status" value="1"/>
</dbReference>
<dbReference type="SUPFAM" id="SSF52540">
    <property type="entry name" value="P-loop containing nucleoside triphosphate hydrolases"/>
    <property type="match status" value="2"/>
</dbReference>
<dbReference type="HAMAP" id="MF_01125">
    <property type="entry name" value="Reverse_gyrase"/>
    <property type="match status" value="1"/>
</dbReference>
<evidence type="ECO:0000259" key="19">
    <source>
        <dbReference type="PROSITE" id="PS52039"/>
    </source>
</evidence>
<comment type="function">
    <text evidence="14">Modifies the topological state of DNA by introducing positive supercoils in an ATP-dependent process, increasing the linking number in steps of +1. Binds to single-stranded DNA, transiently cleaves and then rejoins the ends, introducing a positive supercoil in the process. The scissile phosphodiester is attacked by the catalytic tyrosine of the enzyme, resulting in the formation of a DNA-(5'-phosphotyrosyl)-enzyme intermediate. Probably involved in rewinding DNA strands in regions of the chromosome that have opened up to allow replication, transcription, DNA repair and/or for DNA protection.</text>
</comment>
<dbReference type="EC" id="5.6.2.-" evidence="14"/>
<keyword evidence="11 14" id="KW-0413">Isomerase</keyword>
<evidence type="ECO:0000259" key="18">
    <source>
        <dbReference type="PROSITE" id="PS52036"/>
    </source>
</evidence>
<evidence type="ECO:0000256" key="11">
    <source>
        <dbReference type="ARBA" id="ARBA00023235"/>
    </source>
</evidence>
<feature type="domain" description="Helicase ATP-binding" evidence="17">
    <location>
        <begin position="110"/>
        <end position="258"/>
    </location>
</feature>
<dbReference type="InterPro" id="IPR003602">
    <property type="entry name" value="Topo_IA_DNA-bd_dom"/>
</dbReference>
<dbReference type="Pfam" id="PF01751">
    <property type="entry name" value="Toprim"/>
    <property type="match status" value="1"/>
</dbReference>
<evidence type="ECO:0000256" key="7">
    <source>
        <dbReference type="ARBA" id="ARBA00022833"/>
    </source>
</evidence>
<dbReference type="InterPro" id="IPR027417">
    <property type="entry name" value="P-loop_NTPase"/>
</dbReference>
<dbReference type="SUPFAM" id="SSF56712">
    <property type="entry name" value="Prokaryotic type I DNA topoisomerase"/>
    <property type="match status" value="1"/>
</dbReference>
<dbReference type="InterPro" id="IPR006171">
    <property type="entry name" value="TOPRIM_dom"/>
</dbReference>
<dbReference type="InterPro" id="IPR011545">
    <property type="entry name" value="DEAD/DEAH_box_helicase_dom"/>
</dbReference>
<comment type="catalytic activity">
    <reaction evidence="13 14 15">
        <text>ATP + H2O = ADP + phosphate + H(+)</text>
        <dbReference type="Rhea" id="RHEA:13065"/>
        <dbReference type="ChEBI" id="CHEBI:15377"/>
        <dbReference type="ChEBI" id="CHEBI:15378"/>
        <dbReference type="ChEBI" id="CHEBI:30616"/>
        <dbReference type="ChEBI" id="CHEBI:43474"/>
        <dbReference type="ChEBI" id="CHEBI:456216"/>
    </reaction>
</comment>
<keyword evidence="10 14" id="KW-0238">DNA-binding</keyword>
<dbReference type="Pfam" id="PF00270">
    <property type="entry name" value="DEAD"/>
    <property type="match status" value="1"/>
</dbReference>
<dbReference type="SMART" id="SM00493">
    <property type="entry name" value="TOPRIM"/>
    <property type="match status" value="1"/>
</dbReference>
<evidence type="ECO:0000256" key="1">
    <source>
        <dbReference type="ARBA" id="ARBA00004496"/>
    </source>
</evidence>
<dbReference type="GO" id="GO:0003677">
    <property type="term" value="F:DNA binding"/>
    <property type="evidence" value="ECO:0007669"/>
    <property type="project" value="UniProtKB-UniRule"/>
</dbReference>
<feature type="binding site" evidence="14">
    <location>
        <position position="106"/>
    </location>
    <ligand>
        <name>ATP</name>
        <dbReference type="ChEBI" id="CHEBI:30616"/>
    </ligand>
</feature>
<comment type="subcellular location">
    <subcellularLocation>
        <location evidence="1 14">Cytoplasm</location>
    </subcellularLocation>
</comment>
<dbReference type="Gene3D" id="2.60.510.20">
    <property type="match status" value="1"/>
</dbReference>
<dbReference type="SMART" id="SM00437">
    <property type="entry name" value="TOP1Ac"/>
    <property type="match status" value="1"/>
</dbReference>
<dbReference type="Gene3D" id="1.10.290.10">
    <property type="entry name" value="Topoisomerase I, domain 4"/>
    <property type="match status" value="1"/>
</dbReference>
<evidence type="ECO:0000259" key="16">
    <source>
        <dbReference type="PROSITE" id="PS50880"/>
    </source>
</evidence>
<dbReference type="Proteomes" id="UP001529235">
    <property type="component" value="Unassembled WGS sequence"/>
</dbReference>
<evidence type="ECO:0000313" key="21">
    <source>
        <dbReference type="Proteomes" id="UP001529235"/>
    </source>
</evidence>
<comment type="caution">
    <text evidence="20">The sequence shown here is derived from an EMBL/GenBank/DDBJ whole genome shotgun (WGS) entry which is preliminary data.</text>
</comment>
<keyword evidence="9 14" id="KW-0799">Topoisomerase</keyword>
<feature type="domain" description="Topo IA-type catalytic" evidence="19">
    <location>
        <begin position="848"/>
        <end position="1314"/>
    </location>
</feature>
<dbReference type="Pfam" id="PF01131">
    <property type="entry name" value="Topoisom_bac"/>
    <property type="match status" value="1"/>
</dbReference>
<dbReference type="InterPro" id="IPR013497">
    <property type="entry name" value="Topo_IA_cen"/>
</dbReference>
<evidence type="ECO:0000313" key="20">
    <source>
        <dbReference type="EMBL" id="MDK6029064.1"/>
    </source>
</evidence>